<accession>A0ABS7L382</accession>
<evidence type="ECO:0000259" key="1">
    <source>
        <dbReference type="Pfam" id="PF04073"/>
    </source>
</evidence>
<keyword evidence="3" id="KW-1185">Reference proteome</keyword>
<gene>
    <name evidence="2" type="ORF">FLB61_00140</name>
</gene>
<name>A0ABS7L382_9FIRM</name>
<sequence length="166" mass="18153">MSIENVKQYLKRVGMEQRIMELAQSSATVEEAASAIGCRPCQIAKTLSFLAAENPILIVTAGDAKVDNKKYKNIFHEKAKMIPADQVETYIGHAPGGVCPFAVHPGVTVYLDQSLRRFEKVYPAAGNGHSAVSLSLEELETYSCSAGWIDVCRGWCLESDTKNDNV</sequence>
<protein>
    <submittedName>
        <fullName evidence="2">YbaK/EbsC family protein</fullName>
    </submittedName>
</protein>
<dbReference type="Pfam" id="PF04073">
    <property type="entry name" value="tRNA_edit"/>
    <property type="match status" value="1"/>
</dbReference>
<reference evidence="2 3" key="1">
    <citation type="journal article" date="2020" name="New Microbes New Infect">
        <title>Sellimonas caecigallum sp. nov., description and genome sequence of a new member of the Sellimonas genus isolated from the cecum of feral chicken.</title>
        <authorList>
            <person name="Wongkuna S."/>
            <person name="Ghimire S."/>
            <person name="Antony L."/>
            <person name="Chankhamhaengdecha S."/>
            <person name="Janvilisri T."/>
            <person name="Scaria J."/>
        </authorList>
    </citation>
    <scope>NUCLEOTIDE SEQUENCE [LARGE SCALE GENOMIC DNA]</scope>
    <source>
        <strain evidence="2 3">SW451</strain>
    </source>
</reference>
<dbReference type="Proteomes" id="UP000779049">
    <property type="component" value="Unassembled WGS sequence"/>
</dbReference>
<proteinExistence type="predicted"/>
<dbReference type="RefSeq" id="WP_221919095.1">
    <property type="nucleotide sequence ID" value="NZ_CP173660.1"/>
</dbReference>
<dbReference type="InterPro" id="IPR036754">
    <property type="entry name" value="YbaK/aa-tRNA-synt-asso_dom_sf"/>
</dbReference>
<dbReference type="SUPFAM" id="SSF55826">
    <property type="entry name" value="YbaK/ProRS associated domain"/>
    <property type="match status" value="1"/>
</dbReference>
<dbReference type="PANTHER" id="PTHR30411:SF1">
    <property type="entry name" value="CYTOPLASMIC PROTEIN"/>
    <property type="match status" value="1"/>
</dbReference>
<dbReference type="PANTHER" id="PTHR30411">
    <property type="entry name" value="CYTOPLASMIC PROTEIN"/>
    <property type="match status" value="1"/>
</dbReference>
<evidence type="ECO:0000313" key="3">
    <source>
        <dbReference type="Proteomes" id="UP000779049"/>
    </source>
</evidence>
<dbReference type="EMBL" id="VIRV01000001">
    <property type="protein sequence ID" value="MBY0757529.1"/>
    <property type="molecule type" value="Genomic_DNA"/>
</dbReference>
<feature type="domain" description="YbaK/aminoacyl-tRNA synthetase-associated" evidence="1">
    <location>
        <begin position="26"/>
        <end position="141"/>
    </location>
</feature>
<dbReference type="InterPro" id="IPR007214">
    <property type="entry name" value="YbaK/aa-tRNA-synth-assoc-dom"/>
</dbReference>
<dbReference type="Gene3D" id="3.90.960.10">
    <property type="entry name" value="YbaK/aminoacyl-tRNA synthetase-associated domain"/>
    <property type="match status" value="1"/>
</dbReference>
<organism evidence="2 3">
    <name type="scientific">Sellimonas caecigallum</name>
    <dbReference type="NCBI Taxonomy" id="2592333"/>
    <lineage>
        <taxon>Bacteria</taxon>
        <taxon>Bacillati</taxon>
        <taxon>Bacillota</taxon>
        <taxon>Clostridia</taxon>
        <taxon>Lachnospirales</taxon>
        <taxon>Lachnospiraceae</taxon>
        <taxon>Sellimonas</taxon>
    </lineage>
</organism>
<evidence type="ECO:0000313" key="2">
    <source>
        <dbReference type="EMBL" id="MBY0757529.1"/>
    </source>
</evidence>
<comment type="caution">
    <text evidence="2">The sequence shown here is derived from an EMBL/GenBank/DDBJ whole genome shotgun (WGS) entry which is preliminary data.</text>
</comment>
<dbReference type="CDD" id="cd04333">
    <property type="entry name" value="ProX_deacylase"/>
    <property type="match status" value="1"/>
</dbReference>